<dbReference type="InterPro" id="IPR051093">
    <property type="entry name" value="Neuroligin/BSAL"/>
</dbReference>
<reference evidence="4" key="1">
    <citation type="submission" date="2022-01" db="EMBL/GenBank/DDBJ databases">
        <authorList>
            <person name="Braso-Vives M."/>
        </authorList>
    </citation>
    <scope>NUCLEOTIDE SEQUENCE</scope>
</reference>
<dbReference type="AlphaFoldDB" id="A0A8K0A9R9"/>
<protein>
    <submittedName>
        <fullName evidence="4">Hypp4390 protein</fullName>
    </submittedName>
</protein>
<dbReference type="OrthoDB" id="6160499at2759"/>
<organism evidence="4 5">
    <name type="scientific">Branchiostoma lanceolatum</name>
    <name type="common">Common lancelet</name>
    <name type="synonym">Amphioxus lanceolatum</name>
    <dbReference type="NCBI Taxonomy" id="7740"/>
    <lineage>
        <taxon>Eukaryota</taxon>
        <taxon>Metazoa</taxon>
        <taxon>Chordata</taxon>
        <taxon>Cephalochordata</taxon>
        <taxon>Leptocardii</taxon>
        <taxon>Amphioxiformes</taxon>
        <taxon>Branchiostomatidae</taxon>
        <taxon>Branchiostoma</taxon>
    </lineage>
</organism>
<name>A0A8K0A9R9_BRALA</name>
<comment type="similarity">
    <text evidence="1">Belongs to the type-B carboxylesterase/lipase family.</text>
</comment>
<gene>
    <name evidence="4" type="primary">Hypp4390</name>
    <name evidence="4" type="ORF">BLAG_LOCUS22908</name>
</gene>
<evidence type="ECO:0000313" key="4">
    <source>
        <dbReference type="EMBL" id="CAH1270707.1"/>
    </source>
</evidence>
<dbReference type="PANTHER" id="PTHR43903">
    <property type="entry name" value="NEUROLIGIN"/>
    <property type="match status" value="1"/>
</dbReference>
<feature type="domain" description="Carboxylesterase type B" evidence="3">
    <location>
        <begin position="27"/>
        <end position="67"/>
    </location>
</feature>
<keyword evidence="5" id="KW-1185">Reference proteome</keyword>
<dbReference type="Proteomes" id="UP000838412">
    <property type="component" value="Chromosome 7"/>
</dbReference>
<dbReference type="Gene3D" id="3.40.50.1820">
    <property type="entry name" value="alpha/beta hydrolase"/>
    <property type="match status" value="1"/>
</dbReference>
<evidence type="ECO:0000313" key="5">
    <source>
        <dbReference type="Proteomes" id="UP000838412"/>
    </source>
</evidence>
<evidence type="ECO:0000256" key="1">
    <source>
        <dbReference type="ARBA" id="ARBA00005964"/>
    </source>
</evidence>
<feature type="chain" id="PRO_5035466281" evidence="2">
    <location>
        <begin position="24"/>
        <end position="84"/>
    </location>
</feature>
<dbReference type="InterPro" id="IPR029058">
    <property type="entry name" value="AB_hydrolase_fold"/>
</dbReference>
<sequence>MEIVALLARWCVLALALARLTQGSHVVRDTSYGKVRGNVTATTGGKQVQVFLGVPYARGPVGDRRFKVRCYTFWSGELKPVGDR</sequence>
<proteinExistence type="inferred from homology"/>
<keyword evidence="2" id="KW-0732">Signal</keyword>
<dbReference type="EMBL" id="OV696692">
    <property type="protein sequence ID" value="CAH1270707.1"/>
    <property type="molecule type" value="Genomic_DNA"/>
</dbReference>
<feature type="signal peptide" evidence="2">
    <location>
        <begin position="1"/>
        <end position="23"/>
    </location>
</feature>
<evidence type="ECO:0000256" key="2">
    <source>
        <dbReference type="SAM" id="SignalP"/>
    </source>
</evidence>
<dbReference type="SUPFAM" id="SSF53474">
    <property type="entry name" value="alpha/beta-Hydrolases"/>
    <property type="match status" value="1"/>
</dbReference>
<accession>A0A8K0A9R9</accession>
<dbReference type="InterPro" id="IPR002018">
    <property type="entry name" value="CarbesteraseB"/>
</dbReference>
<dbReference type="Pfam" id="PF00135">
    <property type="entry name" value="COesterase"/>
    <property type="match status" value="1"/>
</dbReference>
<evidence type="ECO:0000259" key="3">
    <source>
        <dbReference type="Pfam" id="PF00135"/>
    </source>
</evidence>